<feature type="compositionally biased region" description="Low complexity" evidence="1">
    <location>
        <begin position="570"/>
        <end position="592"/>
    </location>
</feature>
<evidence type="ECO:0000256" key="1">
    <source>
        <dbReference type="SAM" id="MobiDB-lite"/>
    </source>
</evidence>
<feature type="compositionally biased region" description="Low complexity" evidence="1">
    <location>
        <begin position="153"/>
        <end position="171"/>
    </location>
</feature>
<organism evidence="2 3">
    <name type="scientific">Astrephomene gubernaculifera</name>
    <dbReference type="NCBI Taxonomy" id="47775"/>
    <lineage>
        <taxon>Eukaryota</taxon>
        <taxon>Viridiplantae</taxon>
        <taxon>Chlorophyta</taxon>
        <taxon>core chlorophytes</taxon>
        <taxon>Chlorophyceae</taxon>
        <taxon>CS clade</taxon>
        <taxon>Chlamydomonadales</taxon>
        <taxon>Astrephomenaceae</taxon>
        <taxon>Astrephomene</taxon>
    </lineage>
</organism>
<accession>A0AAD3DF64</accession>
<feature type="compositionally biased region" description="Low complexity" evidence="1">
    <location>
        <begin position="111"/>
        <end position="122"/>
    </location>
</feature>
<feature type="compositionally biased region" description="Basic and acidic residues" evidence="1">
    <location>
        <begin position="27"/>
        <end position="46"/>
    </location>
</feature>
<evidence type="ECO:0000313" key="3">
    <source>
        <dbReference type="Proteomes" id="UP001054857"/>
    </source>
</evidence>
<dbReference type="AlphaFoldDB" id="A0AAD3DF64"/>
<gene>
    <name evidence="2" type="ORF">Agub_g1245</name>
</gene>
<feature type="compositionally biased region" description="Low complexity" evidence="1">
    <location>
        <begin position="616"/>
        <end position="634"/>
    </location>
</feature>
<reference evidence="2 3" key="1">
    <citation type="journal article" date="2021" name="Sci. Rep.">
        <title>Genome sequencing of the multicellular alga Astrephomene provides insights into convergent evolution of germ-soma differentiation.</title>
        <authorList>
            <person name="Yamashita S."/>
            <person name="Yamamoto K."/>
            <person name="Matsuzaki R."/>
            <person name="Suzuki S."/>
            <person name="Yamaguchi H."/>
            <person name="Hirooka S."/>
            <person name="Minakuchi Y."/>
            <person name="Miyagishima S."/>
            <person name="Kawachi M."/>
            <person name="Toyoda A."/>
            <person name="Nozaki H."/>
        </authorList>
    </citation>
    <scope>NUCLEOTIDE SEQUENCE [LARGE SCALE GENOMIC DNA]</scope>
    <source>
        <strain evidence="2 3">NIES-4017</strain>
    </source>
</reference>
<feature type="region of interest" description="Disordered" evidence="1">
    <location>
        <begin position="539"/>
        <end position="641"/>
    </location>
</feature>
<feature type="compositionally biased region" description="Pro residues" evidence="1">
    <location>
        <begin position="53"/>
        <end position="66"/>
    </location>
</feature>
<sequence>MSAAARAFSAQQEQRRRRLVTSQLLAEQRENENSDQRKKGESREPEASSSRPAGPPPSSSSAPLPPSRSQQLTLASLHRLHPTATFLATRGRGRGRGGAGGPARRWSKYLPGQVGPQQQPGQESGAAADPGLPYRSINDDNDAANDSTDIEQGRQQSTLPQQQRNQQQQQQPDPAVAEAISRKLRRQKSSIALGKTIAFLRDFPGILTEQELQQCREQDAYVFMQTRQILGVEMASYYEDGVQNFAVPAERCRELERHMAGQAALEKEELARKLRNRGWQGLLEAEAHFMQRGVLELLKEVREVRPRLAQLVTQAARDAAKGPAERGRHTAEVLLWARLIDFAETFPGYEASAGRQGGFRSMALEVLQYAVLGLLMLPYKDPPEEQLDPFACALVACVWQYMEAEYEVITAQLRASRGTSEAPQSRRTQEWLRALLTPTGLFRLLRYPSPVTVLDAPWAAGDDPNAGMVAAARAAYLRFSDNHLLALFRTLLQDPLRALAVATLAEEIVRQRLTGIPVSLDAALDVVAVEVVLGGKVAGGGGGGGSSAATVGSASRDLQRPPPPPVEALQGPRQQQQQPQEQRQKQQQQQQPPQKPRSALLGGWWGGGGSGSSGNAGRQEQQPLGQQRQGQPAGDWQDELE</sequence>
<name>A0AAD3DF64_9CHLO</name>
<proteinExistence type="predicted"/>
<dbReference type="EMBL" id="BMAR01000001">
    <property type="protein sequence ID" value="GFR40660.1"/>
    <property type="molecule type" value="Genomic_DNA"/>
</dbReference>
<feature type="region of interest" description="Disordered" evidence="1">
    <location>
        <begin position="1"/>
        <end position="176"/>
    </location>
</feature>
<keyword evidence="3" id="KW-1185">Reference proteome</keyword>
<comment type="caution">
    <text evidence="2">The sequence shown here is derived from an EMBL/GenBank/DDBJ whole genome shotgun (WGS) entry which is preliminary data.</text>
</comment>
<protein>
    <submittedName>
        <fullName evidence="2">Uncharacterized protein</fullName>
    </submittedName>
</protein>
<feature type="compositionally biased region" description="Gly residues" evidence="1">
    <location>
        <begin position="603"/>
        <end position="614"/>
    </location>
</feature>
<dbReference type="Proteomes" id="UP001054857">
    <property type="component" value="Unassembled WGS sequence"/>
</dbReference>
<evidence type="ECO:0000313" key="2">
    <source>
        <dbReference type="EMBL" id="GFR40660.1"/>
    </source>
</evidence>
<feature type="non-terminal residue" evidence="2">
    <location>
        <position position="1"/>
    </location>
</feature>